<organism evidence="7 8">
    <name type="scientific">Ferrovibrio xuzhouensis</name>
    <dbReference type="NCBI Taxonomy" id="1576914"/>
    <lineage>
        <taxon>Bacteria</taxon>
        <taxon>Pseudomonadati</taxon>
        <taxon>Pseudomonadota</taxon>
        <taxon>Alphaproteobacteria</taxon>
        <taxon>Rhodospirillales</taxon>
        <taxon>Rhodospirillaceae</taxon>
        <taxon>Ferrovibrio</taxon>
    </lineage>
</organism>
<feature type="domain" description="Histidine kinase/HSP90-like ATPase" evidence="6">
    <location>
        <begin position="26"/>
        <end position="181"/>
    </location>
</feature>
<dbReference type="Gene3D" id="3.30.230.80">
    <property type="match status" value="1"/>
</dbReference>
<dbReference type="Gene3D" id="3.30.565.10">
    <property type="entry name" value="Histidine kinase-like ATPase, C-terminal domain"/>
    <property type="match status" value="1"/>
</dbReference>
<dbReference type="SUPFAM" id="SSF54211">
    <property type="entry name" value="Ribosomal protein S5 domain 2-like"/>
    <property type="match status" value="1"/>
</dbReference>
<keyword evidence="2 5" id="KW-0547">Nucleotide-binding</keyword>
<comment type="subunit">
    <text evidence="5">Homodimer.</text>
</comment>
<keyword evidence="4 5" id="KW-0143">Chaperone</keyword>
<reference evidence="8" key="1">
    <citation type="journal article" date="2019" name="Int. J. Syst. Evol. Microbiol.">
        <title>The Global Catalogue of Microorganisms (GCM) 10K type strain sequencing project: providing services to taxonomists for standard genome sequencing and annotation.</title>
        <authorList>
            <consortium name="The Broad Institute Genomics Platform"/>
            <consortium name="The Broad Institute Genome Sequencing Center for Infectious Disease"/>
            <person name="Wu L."/>
            <person name="Ma J."/>
        </authorList>
    </citation>
    <scope>NUCLEOTIDE SEQUENCE [LARGE SCALE GENOMIC DNA]</scope>
    <source>
        <strain evidence="8">KCTC 42182</strain>
    </source>
</reference>
<comment type="function">
    <text evidence="5">Molecular chaperone. Has ATPase activity.</text>
</comment>
<dbReference type="InterPro" id="IPR020575">
    <property type="entry name" value="Hsp90_N"/>
</dbReference>
<dbReference type="SUPFAM" id="SSF55874">
    <property type="entry name" value="ATPase domain of HSP90 chaperone/DNA topoisomerase II/histidine kinase"/>
    <property type="match status" value="1"/>
</dbReference>
<accession>A0ABV7VB80</accession>
<dbReference type="Gene3D" id="3.40.50.11260">
    <property type="match status" value="1"/>
</dbReference>
<evidence type="ECO:0000313" key="7">
    <source>
        <dbReference type="EMBL" id="MFC3674729.1"/>
    </source>
</evidence>
<dbReference type="PIRSF" id="PIRSF002583">
    <property type="entry name" value="Hsp90"/>
    <property type="match status" value="1"/>
</dbReference>
<protein>
    <recommendedName>
        <fullName evidence="5">Chaperone protein HtpG</fullName>
    </recommendedName>
    <alternativeName>
        <fullName evidence="5">Heat shock protein HtpG</fullName>
    </alternativeName>
    <alternativeName>
        <fullName evidence="5">High temperature protein G</fullName>
    </alternativeName>
</protein>
<dbReference type="RefSeq" id="WP_379722128.1">
    <property type="nucleotide sequence ID" value="NZ_JBHRYJ010000001.1"/>
</dbReference>
<feature type="region of interest" description="C" evidence="5">
    <location>
        <begin position="542"/>
        <end position="619"/>
    </location>
</feature>
<dbReference type="InterPro" id="IPR036890">
    <property type="entry name" value="HATPase_C_sf"/>
</dbReference>
<evidence type="ECO:0000256" key="5">
    <source>
        <dbReference type="HAMAP-Rule" id="MF_00505"/>
    </source>
</evidence>
<sequence length="619" mass="68282">MTEQTLQFQAEVARLLHIVTHALYSQKEIFLRELISNASDACDKLRFAAQTDETLWAGDADLKVTIGADKAARILTIADNGIGMNRDELVANLGTIARSGTGEFLSGLTGDAGKDMALIGQFGVGFYSAFMVAERVEVVSRKAGEAQAWHWASDGSGQFTIGEAARETRGTTITLHLRAGEDEFLEPERLRHIVKTYSDHIALPVLLQDGDRTEALNAASALWARPKAEIEPQQYTDFYHHVAHAFDDPWLTLHNRVEGKLDYTLLLFVPGRRPPDLFEPSRKAQLKLYVRRVFITDRCDELVPSWLRFLRGVVDSADLPLNVSREMLQHNPVVARIRQAITRRVLGELEKKAAGEAEAYAGFWENFGAVLKEGLYEDAEHREVLLKLARFRSSSRDGWVSLADYVAAMKDGQTAIYVINGEQLDQLKRSPQLEGFRAKGIEVLLLTDPVDDFWLSVVSDFEGKPIRSATRAGADLDGIAGGADAAKPEDKAEGAALGTLVALLKQTLGEAVKDVRESKRLTDSAVCLVAGDGDMDMHLERLLRMHQKLDMASPRILEINPSHPLIRRLAERATQPGAVDALADAAQLLLDQARIVEGEPLADPQAFARRLAAVMQQGL</sequence>
<feature type="region of interest" description="B" evidence="5">
    <location>
        <begin position="326"/>
        <end position="541"/>
    </location>
</feature>
<dbReference type="HAMAP" id="MF_00505">
    <property type="entry name" value="HSP90"/>
    <property type="match status" value="1"/>
</dbReference>
<dbReference type="SUPFAM" id="SSF110942">
    <property type="entry name" value="HSP90 C-terminal domain"/>
    <property type="match status" value="1"/>
</dbReference>
<dbReference type="Proteomes" id="UP001595711">
    <property type="component" value="Unassembled WGS sequence"/>
</dbReference>
<dbReference type="InterPro" id="IPR001404">
    <property type="entry name" value="Hsp90_fam"/>
</dbReference>
<name>A0ABV7VB80_9PROT</name>
<dbReference type="NCBIfam" id="NF003555">
    <property type="entry name" value="PRK05218.1"/>
    <property type="match status" value="1"/>
</dbReference>
<keyword evidence="3 5" id="KW-0067">ATP-binding</keyword>
<evidence type="ECO:0000256" key="3">
    <source>
        <dbReference type="ARBA" id="ARBA00022840"/>
    </source>
</evidence>
<keyword evidence="8" id="KW-1185">Reference proteome</keyword>
<evidence type="ECO:0000259" key="6">
    <source>
        <dbReference type="SMART" id="SM00387"/>
    </source>
</evidence>
<comment type="caution">
    <text evidence="7">The sequence shown here is derived from an EMBL/GenBank/DDBJ whole genome shotgun (WGS) entry which is preliminary data.</text>
</comment>
<keyword evidence="5" id="KW-0346">Stress response</keyword>
<evidence type="ECO:0000256" key="1">
    <source>
        <dbReference type="ARBA" id="ARBA00008239"/>
    </source>
</evidence>
<dbReference type="Pfam" id="PF13589">
    <property type="entry name" value="HATPase_c_3"/>
    <property type="match status" value="1"/>
</dbReference>
<dbReference type="PANTHER" id="PTHR11528">
    <property type="entry name" value="HEAT SHOCK PROTEIN 90 FAMILY MEMBER"/>
    <property type="match status" value="1"/>
</dbReference>
<evidence type="ECO:0000256" key="4">
    <source>
        <dbReference type="ARBA" id="ARBA00023186"/>
    </source>
</evidence>
<dbReference type="SMART" id="SM00387">
    <property type="entry name" value="HATPase_c"/>
    <property type="match status" value="1"/>
</dbReference>
<dbReference type="CDD" id="cd16927">
    <property type="entry name" value="HATPase_Hsp90-like"/>
    <property type="match status" value="1"/>
</dbReference>
<dbReference type="EMBL" id="JBHRYJ010000001">
    <property type="protein sequence ID" value="MFC3674729.1"/>
    <property type="molecule type" value="Genomic_DNA"/>
</dbReference>
<dbReference type="PRINTS" id="PR00775">
    <property type="entry name" value="HEATSHOCK90"/>
</dbReference>
<dbReference type="InterPro" id="IPR003594">
    <property type="entry name" value="HATPase_dom"/>
</dbReference>
<gene>
    <name evidence="5 7" type="primary">htpG</name>
    <name evidence="7" type="ORF">ACFOOQ_04185</name>
</gene>
<proteinExistence type="inferred from homology"/>
<dbReference type="InterPro" id="IPR020568">
    <property type="entry name" value="Ribosomal_Su5_D2-typ_SF"/>
</dbReference>
<comment type="subcellular location">
    <subcellularLocation>
        <location evidence="5">Cytoplasm</location>
    </subcellularLocation>
</comment>
<dbReference type="PROSITE" id="PS00298">
    <property type="entry name" value="HSP90"/>
    <property type="match status" value="1"/>
</dbReference>
<evidence type="ECO:0000256" key="2">
    <source>
        <dbReference type="ARBA" id="ARBA00022741"/>
    </source>
</evidence>
<dbReference type="InterPro" id="IPR037196">
    <property type="entry name" value="HSP90_C"/>
</dbReference>
<dbReference type="Pfam" id="PF00183">
    <property type="entry name" value="HSP90"/>
    <property type="match status" value="1"/>
</dbReference>
<feature type="region of interest" description="A; substrate-binding" evidence="5">
    <location>
        <begin position="1"/>
        <end position="325"/>
    </location>
</feature>
<evidence type="ECO:0000313" key="8">
    <source>
        <dbReference type="Proteomes" id="UP001595711"/>
    </source>
</evidence>
<comment type="similarity">
    <text evidence="1 5">Belongs to the heat shock protein 90 family.</text>
</comment>
<dbReference type="Gene3D" id="1.20.120.790">
    <property type="entry name" value="Heat shock protein 90, C-terminal domain"/>
    <property type="match status" value="1"/>
</dbReference>
<keyword evidence="5" id="KW-0963">Cytoplasm</keyword>
<dbReference type="InterPro" id="IPR019805">
    <property type="entry name" value="Heat_shock_protein_90_CS"/>
</dbReference>